<gene>
    <name evidence="2" type="ORF">ACFQ3F_25670</name>
</gene>
<protein>
    <submittedName>
        <fullName evidence="2">DUF2752 domain-containing protein</fullName>
    </submittedName>
</protein>
<evidence type="ECO:0000313" key="2">
    <source>
        <dbReference type="EMBL" id="MFD1251202.1"/>
    </source>
</evidence>
<feature type="transmembrane region" description="Helical" evidence="1">
    <location>
        <begin position="70"/>
        <end position="96"/>
    </location>
</feature>
<evidence type="ECO:0000313" key="3">
    <source>
        <dbReference type="Proteomes" id="UP001597229"/>
    </source>
</evidence>
<sequence>MSTTHAPATRWPASSELVAAAGVVALGVSALLAPAHIEDGPVICPFRRITGLPCPGCGLTRSWTYLTHGWWHHAVSANAFGPVLALVVLGLAVAVVRARLRRQPAPSLDRLVKHPAARIVLIAWLGFAVVRAALVAFG</sequence>
<keyword evidence="1" id="KW-1133">Transmembrane helix</keyword>
<reference evidence="3" key="1">
    <citation type="journal article" date="2019" name="Int. J. Syst. Evol. Microbiol.">
        <title>The Global Catalogue of Microorganisms (GCM) 10K type strain sequencing project: providing services to taxonomists for standard genome sequencing and annotation.</title>
        <authorList>
            <consortium name="The Broad Institute Genomics Platform"/>
            <consortium name="The Broad Institute Genome Sequencing Center for Infectious Disease"/>
            <person name="Wu L."/>
            <person name="Ma J."/>
        </authorList>
    </citation>
    <scope>NUCLEOTIDE SEQUENCE [LARGE SCALE GENOMIC DNA]</scope>
    <source>
        <strain evidence="3">CCUG 52478</strain>
    </source>
</reference>
<feature type="transmembrane region" description="Helical" evidence="1">
    <location>
        <begin position="17"/>
        <end position="37"/>
    </location>
</feature>
<organism evidence="2 3">
    <name type="scientific">Nocardioides ginsengisoli</name>
    <dbReference type="NCBI Taxonomy" id="363868"/>
    <lineage>
        <taxon>Bacteria</taxon>
        <taxon>Bacillati</taxon>
        <taxon>Actinomycetota</taxon>
        <taxon>Actinomycetes</taxon>
        <taxon>Propionibacteriales</taxon>
        <taxon>Nocardioidaceae</taxon>
        <taxon>Nocardioides</taxon>
    </lineage>
</organism>
<accession>A0ABW3W7B8</accession>
<proteinExistence type="predicted"/>
<feature type="transmembrane region" description="Helical" evidence="1">
    <location>
        <begin position="116"/>
        <end position="137"/>
    </location>
</feature>
<dbReference type="Pfam" id="PF10825">
    <property type="entry name" value="DUF2752"/>
    <property type="match status" value="1"/>
</dbReference>
<dbReference type="EMBL" id="JBHTLX010000034">
    <property type="protein sequence ID" value="MFD1251202.1"/>
    <property type="molecule type" value="Genomic_DNA"/>
</dbReference>
<keyword evidence="3" id="KW-1185">Reference proteome</keyword>
<keyword evidence="1" id="KW-0472">Membrane</keyword>
<dbReference type="RefSeq" id="WP_367920307.1">
    <property type="nucleotide sequence ID" value="NZ_BAABAC010000028.1"/>
</dbReference>
<keyword evidence="1" id="KW-0812">Transmembrane</keyword>
<evidence type="ECO:0000256" key="1">
    <source>
        <dbReference type="SAM" id="Phobius"/>
    </source>
</evidence>
<dbReference type="InterPro" id="IPR021215">
    <property type="entry name" value="DUF2752"/>
</dbReference>
<comment type="caution">
    <text evidence="2">The sequence shown here is derived from an EMBL/GenBank/DDBJ whole genome shotgun (WGS) entry which is preliminary data.</text>
</comment>
<name>A0ABW3W7B8_9ACTN</name>
<dbReference type="Proteomes" id="UP001597229">
    <property type="component" value="Unassembled WGS sequence"/>
</dbReference>